<evidence type="ECO:0000256" key="3">
    <source>
        <dbReference type="ARBA" id="ARBA00022741"/>
    </source>
</evidence>
<dbReference type="InterPro" id="IPR050319">
    <property type="entry name" value="ABC_transp_ATP-bind"/>
</dbReference>
<dbReference type="PANTHER" id="PTHR43776:SF7">
    <property type="entry name" value="D,D-DIPEPTIDE TRANSPORT ATP-BINDING PROTEIN DDPF-RELATED"/>
    <property type="match status" value="1"/>
</dbReference>
<sequence>MNTALSVRDLGVRYGSVVALHDVSFDLAPGRVLGLVGESGSGKSTTARAVVGLAPHTGRITIGDTDLSVVSARAARQARRRVQLVFQDPRSSLDPRFTVAECVAEGLGAGRGRDTSRRVEELLELVSLDPDLGRSRPGQLSGGQRQRVAIARALAAEPEVLVADEVTASLDVSVQAVVLNLLRRLQSELGLSMLFISHNLAVVRYMCDDVAVMFDGHIVEEGTVEDVISRPQHPYTRSLLAAVPEVGQHRLLSDSAIEASSASAPAPGPGCEYRLRCPVGPLRRDDRAVCNTENPLPEAINRVHHASCHFAPARSTESPVVVG</sequence>
<dbReference type="SMART" id="SM00382">
    <property type="entry name" value="AAA"/>
    <property type="match status" value="1"/>
</dbReference>
<evidence type="ECO:0000256" key="1">
    <source>
        <dbReference type="ARBA" id="ARBA00005417"/>
    </source>
</evidence>
<comment type="similarity">
    <text evidence="1">Belongs to the ABC transporter superfamily.</text>
</comment>
<keyword evidence="7" id="KW-1185">Reference proteome</keyword>
<keyword evidence="2" id="KW-0813">Transport</keyword>
<protein>
    <submittedName>
        <fullName evidence="6">Peptide/nickel transport system ATP-binding protein</fullName>
    </submittedName>
</protein>
<dbReference type="AlphaFoldDB" id="A0A1H0RAS0"/>
<gene>
    <name evidence="6" type="ORF">SAMN04515671_3459</name>
</gene>
<dbReference type="PANTHER" id="PTHR43776">
    <property type="entry name" value="TRANSPORT ATP-BINDING PROTEIN"/>
    <property type="match status" value="1"/>
</dbReference>
<dbReference type="EMBL" id="LT629710">
    <property type="protein sequence ID" value="SDP26126.1"/>
    <property type="molecule type" value="Genomic_DNA"/>
</dbReference>
<feature type="domain" description="ABC transporter" evidence="5">
    <location>
        <begin position="5"/>
        <end position="240"/>
    </location>
</feature>
<evidence type="ECO:0000259" key="5">
    <source>
        <dbReference type="PROSITE" id="PS50893"/>
    </source>
</evidence>
<dbReference type="InterPro" id="IPR003593">
    <property type="entry name" value="AAA+_ATPase"/>
</dbReference>
<dbReference type="Gene3D" id="3.40.50.300">
    <property type="entry name" value="P-loop containing nucleotide triphosphate hydrolases"/>
    <property type="match status" value="1"/>
</dbReference>
<proteinExistence type="inferred from homology"/>
<evidence type="ECO:0000256" key="4">
    <source>
        <dbReference type="ARBA" id="ARBA00022840"/>
    </source>
</evidence>
<dbReference type="GO" id="GO:0016887">
    <property type="term" value="F:ATP hydrolysis activity"/>
    <property type="evidence" value="ECO:0007669"/>
    <property type="project" value="InterPro"/>
</dbReference>
<dbReference type="Proteomes" id="UP000198741">
    <property type="component" value="Chromosome I"/>
</dbReference>
<dbReference type="Pfam" id="PF08352">
    <property type="entry name" value="oligo_HPY"/>
    <property type="match status" value="1"/>
</dbReference>
<dbReference type="InterPro" id="IPR003439">
    <property type="entry name" value="ABC_transporter-like_ATP-bd"/>
</dbReference>
<dbReference type="Pfam" id="PF00005">
    <property type="entry name" value="ABC_tran"/>
    <property type="match status" value="1"/>
</dbReference>
<dbReference type="GO" id="GO:0005524">
    <property type="term" value="F:ATP binding"/>
    <property type="evidence" value="ECO:0007669"/>
    <property type="project" value="UniProtKB-KW"/>
</dbReference>
<keyword evidence="4 6" id="KW-0067">ATP-binding</keyword>
<dbReference type="NCBIfam" id="TIGR01727">
    <property type="entry name" value="oligo_HPY"/>
    <property type="match status" value="1"/>
</dbReference>
<dbReference type="OrthoDB" id="5357528at2"/>
<evidence type="ECO:0000256" key="2">
    <source>
        <dbReference type="ARBA" id="ARBA00022448"/>
    </source>
</evidence>
<evidence type="ECO:0000313" key="6">
    <source>
        <dbReference type="EMBL" id="SDP26126.1"/>
    </source>
</evidence>
<dbReference type="GO" id="GO:0055085">
    <property type="term" value="P:transmembrane transport"/>
    <property type="evidence" value="ECO:0007669"/>
    <property type="project" value="UniProtKB-ARBA"/>
</dbReference>
<reference evidence="6 7" key="1">
    <citation type="submission" date="2016-10" db="EMBL/GenBank/DDBJ databases">
        <authorList>
            <person name="de Groot N.N."/>
        </authorList>
    </citation>
    <scope>NUCLEOTIDE SEQUENCE [LARGE SCALE GENOMIC DNA]</scope>
    <source>
        <strain evidence="7">P4-7,KCTC 19426,CECT 7604</strain>
    </source>
</reference>
<dbReference type="InterPro" id="IPR027417">
    <property type="entry name" value="P-loop_NTPase"/>
</dbReference>
<dbReference type="STRING" id="1090615.SAMN04515671_3459"/>
<dbReference type="PROSITE" id="PS50893">
    <property type="entry name" value="ABC_TRANSPORTER_2"/>
    <property type="match status" value="1"/>
</dbReference>
<dbReference type="SUPFAM" id="SSF52540">
    <property type="entry name" value="P-loop containing nucleoside triphosphate hydrolases"/>
    <property type="match status" value="1"/>
</dbReference>
<dbReference type="InterPro" id="IPR013563">
    <property type="entry name" value="Oligopep_ABC_C"/>
</dbReference>
<dbReference type="GO" id="GO:0015833">
    <property type="term" value="P:peptide transport"/>
    <property type="evidence" value="ECO:0007669"/>
    <property type="project" value="InterPro"/>
</dbReference>
<accession>A0A1H0RAS0</accession>
<keyword evidence="3" id="KW-0547">Nucleotide-binding</keyword>
<dbReference type="RefSeq" id="WP_090478051.1">
    <property type="nucleotide sequence ID" value="NZ_LT629710.1"/>
</dbReference>
<organism evidence="6 7">
    <name type="scientific">Nakamurella panacisegetis</name>
    <dbReference type="NCBI Taxonomy" id="1090615"/>
    <lineage>
        <taxon>Bacteria</taxon>
        <taxon>Bacillati</taxon>
        <taxon>Actinomycetota</taxon>
        <taxon>Actinomycetes</taxon>
        <taxon>Nakamurellales</taxon>
        <taxon>Nakamurellaceae</taxon>
        <taxon>Nakamurella</taxon>
    </lineage>
</organism>
<name>A0A1H0RAS0_9ACTN</name>
<dbReference type="PROSITE" id="PS00211">
    <property type="entry name" value="ABC_TRANSPORTER_1"/>
    <property type="match status" value="1"/>
</dbReference>
<dbReference type="CDD" id="cd03257">
    <property type="entry name" value="ABC_NikE_OppD_transporters"/>
    <property type="match status" value="1"/>
</dbReference>
<evidence type="ECO:0000313" key="7">
    <source>
        <dbReference type="Proteomes" id="UP000198741"/>
    </source>
</evidence>
<dbReference type="InterPro" id="IPR017871">
    <property type="entry name" value="ABC_transporter-like_CS"/>
</dbReference>